<reference evidence="3" key="1">
    <citation type="journal article" date="2019" name="Int. J. Syst. Evol. Microbiol.">
        <title>The Global Catalogue of Microorganisms (GCM) 10K type strain sequencing project: providing services to taxonomists for standard genome sequencing and annotation.</title>
        <authorList>
            <consortium name="The Broad Institute Genomics Platform"/>
            <consortium name="The Broad Institute Genome Sequencing Center for Infectious Disease"/>
            <person name="Wu L."/>
            <person name="Ma J."/>
        </authorList>
    </citation>
    <scope>NUCLEOTIDE SEQUENCE [LARGE SCALE GENOMIC DNA]</scope>
    <source>
        <strain evidence="3">NBRC 101365</strain>
    </source>
</reference>
<sequence length="146" mass="15545">MKYANIALAAGLIGLPTTALGTTDVTVVTTPGICTEFSFAGKHLRCSALASTHTDHSQRSGFTFASLERSIRFEGGQDMTLAAHRYLLMVDTVMDGDKSFPAVGQCTAELSASKRHVLSLICEATFLSGKARVLFKSTGMPSVQKL</sequence>
<feature type="signal peptide" evidence="1">
    <location>
        <begin position="1"/>
        <end position="21"/>
    </location>
</feature>
<comment type="caution">
    <text evidence="2">The sequence shown here is derived from an EMBL/GenBank/DDBJ whole genome shotgun (WGS) entry which is preliminary data.</text>
</comment>
<keyword evidence="3" id="KW-1185">Reference proteome</keyword>
<proteinExistence type="predicted"/>
<keyword evidence="1" id="KW-0732">Signal</keyword>
<evidence type="ECO:0000256" key="1">
    <source>
        <dbReference type="SAM" id="SignalP"/>
    </source>
</evidence>
<protein>
    <submittedName>
        <fullName evidence="2">Uncharacterized protein</fullName>
    </submittedName>
</protein>
<dbReference type="EMBL" id="BSPC01000026">
    <property type="protein sequence ID" value="GLS19970.1"/>
    <property type="molecule type" value="Genomic_DNA"/>
</dbReference>
<accession>A0ABQ6CII1</accession>
<gene>
    <name evidence="2" type="ORF">GCM10007874_29870</name>
</gene>
<dbReference type="Proteomes" id="UP001156882">
    <property type="component" value="Unassembled WGS sequence"/>
</dbReference>
<evidence type="ECO:0000313" key="3">
    <source>
        <dbReference type="Proteomes" id="UP001156882"/>
    </source>
</evidence>
<dbReference type="RefSeq" id="WP_284313043.1">
    <property type="nucleotide sequence ID" value="NZ_BSPC01000026.1"/>
</dbReference>
<organism evidence="2 3">
    <name type="scientific">Labrys miyagiensis</name>
    <dbReference type="NCBI Taxonomy" id="346912"/>
    <lineage>
        <taxon>Bacteria</taxon>
        <taxon>Pseudomonadati</taxon>
        <taxon>Pseudomonadota</taxon>
        <taxon>Alphaproteobacteria</taxon>
        <taxon>Hyphomicrobiales</taxon>
        <taxon>Xanthobacteraceae</taxon>
        <taxon>Labrys</taxon>
    </lineage>
</organism>
<evidence type="ECO:0000313" key="2">
    <source>
        <dbReference type="EMBL" id="GLS19970.1"/>
    </source>
</evidence>
<feature type="chain" id="PRO_5047165339" evidence="1">
    <location>
        <begin position="22"/>
        <end position="146"/>
    </location>
</feature>
<name>A0ABQ6CII1_9HYPH</name>